<protein>
    <submittedName>
        <fullName evidence="7">Uncharacterized protein</fullName>
    </submittedName>
</protein>
<evidence type="ECO:0000313" key="7">
    <source>
        <dbReference type="EMBL" id="KAK2116505.1"/>
    </source>
</evidence>
<gene>
    <name evidence="7" type="ORF">P7K49_003391</name>
</gene>
<dbReference type="Proteomes" id="UP001266305">
    <property type="component" value="Unassembled WGS sequence"/>
</dbReference>
<dbReference type="PANTHER" id="PTHR11633:SF3">
    <property type="entry name" value="PLATELET-DERIVED GROWTH FACTOR SUBUNIT A"/>
    <property type="match status" value="1"/>
</dbReference>
<evidence type="ECO:0000256" key="2">
    <source>
        <dbReference type="ARBA" id="ARBA00006686"/>
    </source>
</evidence>
<organism evidence="7 8">
    <name type="scientific">Saguinus oedipus</name>
    <name type="common">Cotton-top tamarin</name>
    <name type="synonym">Oedipomidas oedipus</name>
    <dbReference type="NCBI Taxonomy" id="9490"/>
    <lineage>
        <taxon>Eukaryota</taxon>
        <taxon>Metazoa</taxon>
        <taxon>Chordata</taxon>
        <taxon>Craniata</taxon>
        <taxon>Vertebrata</taxon>
        <taxon>Euteleostomi</taxon>
        <taxon>Mammalia</taxon>
        <taxon>Eutheria</taxon>
        <taxon>Euarchontoglires</taxon>
        <taxon>Primates</taxon>
        <taxon>Haplorrhini</taxon>
        <taxon>Platyrrhini</taxon>
        <taxon>Cebidae</taxon>
        <taxon>Callitrichinae</taxon>
        <taxon>Saguinus</taxon>
    </lineage>
</organism>
<comment type="caution">
    <text evidence="7">The sequence shown here is derived from an EMBL/GenBank/DDBJ whole genome shotgun (WGS) entry which is preliminary data.</text>
</comment>
<evidence type="ECO:0000256" key="4">
    <source>
        <dbReference type="ARBA" id="ARBA00022525"/>
    </source>
</evidence>
<keyword evidence="5" id="KW-0339">Growth factor</keyword>
<keyword evidence="8" id="KW-1185">Reference proteome</keyword>
<evidence type="ECO:0000313" key="8">
    <source>
        <dbReference type="Proteomes" id="UP001266305"/>
    </source>
</evidence>
<keyword evidence="3" id="KW-0217">Developmental protein</keyword>
<evidence type="ECO:0000256" key="3">
    <source>
        <dbReference type="ARBA" id="ARBA00022473"/>
    </source>
</evidence>
<proteinExistence type="inferred from homology"/>
<comment type="similarity">
    <text evidence="2">Belongs to the PDGF/VEGF growth factor family.</text>
</comment>
<dbReference type="Gene3D" id="2.10.90.10">
    <property type="entry name" value="Cystine-knot cytokines"/>
    <property type="match status" value="1"/>
</dbReference>
<name>A0ABQ9W577_SAGOE</name>
<dbReference type="InterPro" id="IPR029034">
    <property type="entry name" value="Cystine-knot_cytokine"/>
</dbReference>
<keyword evidence="4" id="KW-0964">Secreted</keyword>
<evidence type="ECO:0000256" key="1">
    <source>
        <dbReference type="ARBA" id="ARBA00004613"/>
    </source>
</evidence>
<comment type="subcellular location">
    <subcellularLocation>
        <location evidence="1">Secreted</location>
    </subcellularLocation>
</comment>
<evidence type="ECO:0000256" key="6">
    <source>
        <dbReference type="ARBA" id="ARBA00023246"/>
    </source>
</evidence>
<evidence type="ECO:0000256" key="5">
    <source>
        <dbReference type="ARBA" id="ARBA00023030"/>
    </source>
</evidence>
<dbReference type="EMBL" id="JASSZA010000002">
    <property type="protein sequence ID" value="KAK2116505.1"/>
    <property type="molecule type" value="Genomic_DNA"/>
</dbReference>
<sequence>MAGLCSLGQVAKVEYVRKKPKLKEVQVRLEEHLECACATTSLNPDYREEDTDARLIGGLQD</sequence>
<accession>A0ABQ9W577</accession>
<reference evidence="7 8" key="1">
    <citation type="submission" date="2023-05" db="EMBL/GenBank/DDBJ databases">
        <title>B98-5 Cell Line De Novo Hybrid Assembly: An Optical Mapping Approach.</title>
        <authorList>
            <person name="Kananen K."/>
            <person name="Auerbach J.A."/>
            <person name="Kautto E."/>
            <person name="Blachly J.S."/>
        </authorList>
    </citation>
    <scope>NUCLEOTIDE SEQUENCE [LARGE SCALE GENOMIC DNA]</scope>
    <source>
        <strain evidence="7">B95-8</strain>
        <tissue evidence="7">Cell line</tissue>
    </source>
</reference>
<keyword evidence="6" id="KW-0497">Mitogen</keyword>
<dbReference type="PANTHER" id="PTHR11633">
    <property type="entry name" value="PLATELET-DERIVED GROWTH FACTOR"/>
    <property type="match status" value="1"/>
</dbReference>